<dbReference type="GO" id="GO:0102276">
    <property type="term" value="F:2-oxoglutarate oxygenase/decarboxylase (ethylene-forming) activity"/>
    <property type="evidence" value="ECO:0007669"/>
    <property type="project" value="UniProtKB-EC"/>
</dbReference>
<dbReference type="Pfam" id="PF14226">
    <property type="entry name" value="DIOX_N"/>
    <property type="match status" value="1"/>
</dbReference>
<evidence type="ECO:0000256" key="9">
    <source>
        <dbReference type="ARBA" id="ARBA00047725"/>
    </source>
</evidence>
<dbReference type="PANTHER" id="PTHR47990">
    <property type="entry name" value="2-OXOGLUTARATE (2OG) AND FE(II)-DEPENDENT OXYGENASE SUPERFAMILY PROTEIN-RELATED"/>
    <property type="match status" value="1"/>
</dbReference>
<dbReference type="InterPro" id="IPR027443">
    <property type="entry name" value="IPNS-like_sf"/>
</dbReference>
<dbReference type="InterPro" id="IPR005123">
    <property type="entry name" value="Oxoglu/Fe-dep_dioxygenase_dom"/>
</dbReference>
<dbReference type="Pfam" id="PF03171">
    <property type="entry name" value="2OG-FeII_Oxy"/>
    <property type="match status" value="1"/>
</dbReference>
<evidence type="ECO:0000259" key="12">
    <source>
        <dbReference type="PROSITE" id="PS51471"/>
    </source>
</evidence>
<dbReference type="AlphaFoldDB" id="A0A4Q7NN13"/>
<evidence type="ECO:0000256" key="10">
    <source>
        <dbReference type="ARBA" id="ARBA00049359"/>
    </source>
</evidence>
<keyword evidence="6" id="KW-0266">Ethylene biosynthesis</keyword>
<comment type="catalytic activity">
    <reaction evidence="9">
        <text>2-oxoglutarate + O2 + 2 H(+) = ethene + 3 CO2 + H2O</text>
        <dbReference type="Rhea" id="RHEA:31523"/>
        <dbReference type="ChEBI" id="CHEBI:15377"/>
        <dbReference type="ChEBI" id="CHEBI:15378"/>
        <dbReference type="ChEBI" id="CHEBI:15379"/>
        <dbReference type="ChEBI" id="CHEBI:16526"/>
        <dbReference type="ChEBI" id="CHEBI:16810"/>
        <dbReference type="ChEBI" id="CHEBI:18153"/>
        <dbReference type="EC" id="1.13.12.19"/>
    </reaction>
</comment>
<dbReference type="GO" id="GO:0009693">
    <property type="term" value="P:ethylene biosynthetic process"/>
    <property type="evidence" value="ECO:0007669"/>
    <property type="project" value="UniProtKB-KW"/>
</dbReference>
<dbReference type="PRINTS" id="PR00682">
    <property type="entry name" value="IPNSYNTHASE"/>
</dbReference>
<dbReference type="EC" id="1.14.20.7" evidence="3"/>
<keyword evidence="11" id="KW-0560">Oxidoreductase</keyword>
<dbReference type="RefSeq" id="WP_165404552.1">
    <property type="nucleotide sequence ID" value="NZ_SGXC01000001.1"/>
</dbReference>
<comment type="similarity">
    <text evidence="11">Belongs to the iron/ascorbate-dependent oxidoreductase family.</text>
</comment>
<dbReference type="GO" id="GO:0046872">
    <property type="term" value="F:metal ion binding"/>
    <property type="evidence" value="ECO:0007669"/>
    <property type="project" value="UniProtKB-KW"/>
</dbReference>
<dbReference type="EC" id="1.13.12.19" evidence="4"/>
<keyword evidence="14" id="KW-1185">Reference proteome</keyword>
<dbReference type="PROSITE" id="PS51471">
    <property type="entry name" value="FE2OG_OXY"/>
    <property type="match status" value="1"/>
</dbReference>
<evidence type="ECO:0000256" key="11">
    <source>
        <dbReference type="RuleBase" id="RU003682"/>
    </source>
</evidence>
<gene>
    <name evidence="13" type="ORF">EV675_2346</name>
</gene>
<evidence type="ECO:0000256" key="7">
    <source>
        <dbReference type="ARBA" id="ARBA00031011"/>
    </source>
</evidence>
<evidence type="ECO:0000256" key="4">
    <source>
        <dbReference type="ARBA" id="ARBA00012531"/>
    </source>
</evidence>
<evidence type="ECO:0000256" key="1">
    <source>
        <dbReference type="ARBA" id="ARBA00001954"/>
    </source>
</evidence>
<comment type="pathway">
    <text evidence="2">Alkene biosynthesis; ethylene biosynthesis via 2-oxoglutarate.</text>
</comment>
<organism evidence="13 14">
    <name type="scientific">Pigmentiphaga kullae</name>
    <dbReference type="NCBI Taxonomy" id="151784"/>
    <lineage>
        <taxon>Bacteria</taxon>
        <taxon>Pseudomonadati</taxon>
        <taxon>Pseudomonadota</taxon>
        <taxon>Betaproteobacteria</taxon>
        <taxon>Burkholderiales</taxon>
        <taxon>Alcaligenaceae</taxon>
        <taxon>Pigmentiphaga</taxon>
    </lineage>
</organism>
<name>A0A4Q7NN13_9BURK</name>
<protein>
    <recommendedName>
        <fullName evidence="5">2-oxoglutarate-dependent ethylene/succinate-forming enzyme</fullName>
        <ecNumber evidence="4">1.13.12.19</ecNumber>
        <ecNumber evidence="3">1.14.20.7</ecNumber>
    </recommendedName>
    <alternativeName>
        <fullName evidence="7">2-oxoglutarate dioxygenase (ethylene-forming)</fullName>
    </alternativeName>
    <alternativeName>
        <fullName evidence="8">2-oxoglutarate/L-arginine monooxygenase/decarboxylase (succinate-forming)</fullName>
    </alternativeName>
</protein>
<comment type="caution">
    <text evidence="13">The sequence shown here is derived from an EMBL/GenBank/DDBJ whole genome shotgun (WGS) entry which is preliminary data.</text>
</comment>
<sequence>MALPASKQISVSEVPVVDLAAMHVGSSHEKALLAERMATVCRDIGFFYVVNHGLSPADMRAPFDAARRFFALPAEHKQAVAMAGSRDYRGYLPMKTLGDDPALKGNIHEAFHFYLERDADYPENLPLRGPNQWPADLPGFRETLLRYYTQVDALAYRMLSVFEQGLGLEEGRLRRYFSDPMTMVRLLHYPPQPPTDSGEHIGVRPHTDNGAFTILSQDETGGLEILGRSGEWIAVPPISGSFVINLGEMMKLWSDGLFLATPHRVVNRSGLERYSVPYFLMPDHDVRIEPQIKNDGEFNEPVLHNTIARGQDLSCGEILGKVWQRIWPSLDRQRAD</sequence>
<reference evidence="13 14" key="1">
    <citation type="submission" date="2019-02" db="EMBL/GenBank/DDBJ databases">
        <title>Genomic Encyclopedia of Type Strains, Phase IV (KMG-IV): sequencing the most valuable type-strain genomes for metagenomic binning, comparative biology and taxonomic classification.</title>
        <authorList>
            <person name="Goeker M."/>
        </authorList>
    </citation>
    <scope>NUCLEOTIDE SEQUENCE [LARGE SCALE GENOMIC DNA]</scope>
    <source>
        <strain evidence="13 14">K24</strain>
    </source>
</reference>
<dbReference type="EMBL" id="SGXC01000001">
    <property type="protein sequence ID" value="RZS86306.1"/>
    <property type="molecule type" value="Genomic_DNA"/>
</dbReference>
<dbReference type="InterPro" id="IPR050231">
    <property type="entry name" value="Iron_ascorbate_oxido_reductase"/>
</dbReference>
<dbReference type="SUPFAM" id="SSF51197">
    <property type="entry name" value="Clavaminate synthase-like"/>
    <property type="match status" value="1"/>
</dbReference>
<evidence type="ECO:0000256" key="2">
    <source>
        <dbReference type="ARBA" id="ARBA00004767"/>
    </source>
</evidence>
<evidence type="ECO:0000313" key="13">
    <source>
        <dbReference type="EMBL" id="RZS86306.1"/>
    </source>
</evidence>
<dbReference type="GO" id="GO:0051213">
    <property type="term" value="F:dioxygenase activity"/>
    <property type="evidence" value="ECO:0007669"/>
    <property type="project" value="UniProtKB-KW"/>
</dbReference>
<accession>A0A4Q7NN13</accession>
<feature type="domain" description="Fe2OG dioxygenase" evidence="12">
    <location>
        <begin position="179"/>
        <end position="282"/>
    </location>
</feature>
<comment type="catalytic activity">
    <reaction evidence="10">
        <text>L-arginine + 2-oxoglutarate + O2 = guanidine + L-glutamate 5-semialdehyde + succinate + CO2</text>
        <dbReference type="Rhea" id="RHEA:31535"/>
        <dbReference type="ChEBI" id="CHEBI:15379"/>
        <dbReference type="ChEBI" id="CHEBI:16526"/>
        <dbReference type="ChEBI" id="CHEBI:16810"/>
        <dbReference type="ChEBI" id="CHEBI:30031"/>
        <dbReference type="ChEBI" id="CHEBI:30087"/>
        <dbReference type="ChEBI" id="CHEBI:32682"/>
        <dbReference type="ChEBI" id="CHEBI:58066"/>
        <dbReference type="EC" id="1.14.20.7"/>
    </reaction>
</comment>
<dbReference type="InterPro" id="IPR044861">
    <property type="entry name" value="IPNS-like_FE2OG_OXY"/>
</dbReference>
<dbReference type="InterPro" id="IPR026992">
    <property type="entry name" value="DIOX_N"/>
</dbReference>
<dbReference type="Gene3D" id="2.60.120.330">
    <property type="entry name" value="B-lactam Antibiotic, Isopenicillin N Synthase, Chain"/>
    <property type="match status" value="1"/>
</dbReference>
<dbReference type="Proteomes" id="UP000292445">
    <property type="component" value="Unassembled WGS sequence"/>
</dbReference>
<evidence type="ECO:0000256" key="5">
    <source>
        <dbReference type="ARBA" id="ARBA00019045"/>
    </source>
</evidence>
<evidence type="ECO:0000256" key="3">
    <source>
        <dbReference type="ARBA" id="ARBA00012293"/>
    </source>
</evidence>
<keyword evidence="11" id="KW-0479">Metal-binding</keyword>
<comment type="cofactor">
    <cofactor evidence="1">
        <name>Fe(2+)</name>
        <dbReference type="ChEBI" id="CHEBI:29033"/>
    </cofactor>
</comment>
<proteinExistence type="inferred from homology"/>
<evidence type="ECO:0000256" key="6">
    <source>
        <dbReference type="ARBA" id="ARBA00022666"/>
    </source>
</evidence>
<evidence type="ECO:0000256" key="8">
    <source>
        <dbReference type="ARBA" id="ARBA00031282"/>
    </source>
</evidence>
<keyword evidence="11" id="KW-0408">Iron</keyword>
<keyword evidence="13" id="KW-0223">Dioxygenase</keyword>
<evidence type="ECO:0000313" key="14">
    <source>
        <dbReference type="Proteomes" id="UP000292445"/>
    </source>
</evidence>